<gene>
    <name evidence="1" type="ORF">METZ01_LOCUS409840</name>
</gene>
<reference evidence="1" key="1">
    <citation type="submission" date="2018-05" db="EMBL/GenBank/DDBJ databases">
        <authorList>
            <person name="Lanie J.A."/>
            <person name="Ng W.-L."/>
            <person name="Kazmierczak K.M."/>
            <person name="Andrzejewski T.M."/>
            <person name="Davidsen T.M."/>
            <person name="Wayne K.J."/>
            <person name="Tettelin H."/>
            <person name="Glass J.I."/>
            <person name="Rusch D."/>
            <person name="Podicherti R."/>
            <person name="Tsui H.-C.T."/>
            <person name="Winkler M.E."/>
        </authorList>
    </citation>
    <scope>NUCLEOTIDE SEQUENCE</scope>
</reference>
<proteinExistence type="predicted"/>
<name>A0A382WDK2_9ZZZZ</name>
<dbReference type="AlphaFoldDB" id="A0A382WDK2"/>
<dbReference type="EMBL" id="UINC01159089">
    <property type="protein sequence ID" value="SVD56986.1"/>
    <property type="molecule type" value="Genomic_DNA"/>
</dbReference>
<organism evidence="1">
    <name type="scientific">marine metagenome</name>
    <dbReference type="NCBI Taxonomy" id="408172"/>
    <lineage>
        <taxon>unclassified sequences</taxon>
        <taxon>metagenomes</taxon>
        <taxon>ecological metagenomes</taxon>
    </lineage>
</organism>
<protein>
    <submittedName>
        <fullName evidence="1">Uncharacterized protein</fullName>
    </submittedName>
</protein>
<accession>A0A382WDK2</accession>
<evidence type="ECO:0000313" key="1">
    <source>
        <dbReference type="EMBL" id="SVD56986.1"/>
    </source>
</evidence>
<sequence length="53" mass="6063">MFINNDITRIIRLTYPILIGVCQGEFLDGEVWNVTVFDKNMNSIGIKYVNGNL</sequence>